<reference evidence="2 3" key="1">
    <citation type="submission" date="2019-10" db="EMBL/GenBank/DDBJ databases">
        <title>Streptomyces smaragdinus sp. nov. and Streptomyces fabii sp. nov., isolated from the gut of fungus growing-termite Macrotermes natalensis.</title>
        <authorList>
            <person name="Schwitalla J."/>
            <person name="Benndorf R."/>
            <person name="Martin K."/>
            <person name="De Beer W."/>
            <person name="Kaster A.-K."/>
            <person name="Vollmers J."/>
            <person name="Poulsen M."/>
            <person name="Beemelmanns C."/>
        </authorList>
    </citation>
    <scope>NUCLEOTIDE SEQUENCE [LARGE SCALE GENOMIC DNA]</scope>
    <source>
        <strain evidence="2 3">RB5</strain>
    </source>
</reference>
<organism evidence="2 3">
    <name type="scientific">Streptomyces smaragdinus</name>
    <dbReference type="NCBI Taxonomy" id="2585196"/>
    <lineage>
        <taxon>Bacteria</taxon>
        <taxon>Bacillati</taxon>
        <taxon>Actinomycetota</taxon>
        <taxon>Actinomycetes</taxon>
        <taxon>Kitasatosporales</taxon>
        <taxon>Streptomycetaceae</taxon>
        <taxon>Streptomyces</taxon>
    </lineage>
</organism>
<keyword evidence="3" id="KW-1185">Reference proteome</keyword>
<keyword evidence="1" id="KW-0812">Transmembrane</keyword>
<feature type="transmembrane region" description="Helical" evidence="1">
    <location>
        <begin position="12"/>
        <end position="36"/>
    </location>
</feature>
<protein>
    <submittedName>
        <fullName evidence="2">Uncharacterized protein</fullName>
    </submittedName>
</protein>
<name>A0A7K0CJW3_9ACTN</name>
<keyword evidence="1" id="KW-0472">Membrane</keyword>
<accession>A0A7K0CJW3</accession>
<dbReference type="AlphaFoldDB" id="A0A7K0CJW3"/>
<comment type="caution">
    <text evidence="2">The sequence shown here is derived from an EMBL/GenBank/DDBJ whole genome shotgun (WGS) entry which is preliminary data.</text>
</comment>
<keyword evidence="1" id="KW-1133">Transmembrane helix</keyword>
<evidence type="ECO:0000313" key="3">
    <source>
        <dbReference type="Proteomes" id="UP000466345"/>
    </source>
</evidence>
<dbReference type="EMBL" id="WEGJ01000015">
    <property type="protein sequence ID" value="MQY13780.1"/>
    <property type="molecule type" value="Genomic_DNA"/>
</dbReference>
<evidence type="ECO:0000256" key="1">
    <source>
        <dbReference type="SAM" id="Phobius"/>
    </source>
</evidence>
<dbReference type="RefSeq" id="WP_153453823.1">
    <property type="nucleotide sequence ID" value="NZ_WEGJ01000015.1"/>
</dbReference>
<evidence type="ECO:0000313" key="2">
    <source>
        <dbReference type="EMBL" id="MQY13780.1"/>
    </source>
</evidence>
<dbReference type="Proteomes" id="UP000466345">
    <property type="component" value="Unassembled WGS sequence"/>
</dbReference>
<proteinExistence type="predicted"/>
<gene>
    <name evidence="2" type="ORF">SRB5_39340</name>
</gene>
<sequence>MKRREGNGIRPWEKIAFGVAIAVALLIALITVLAYVGVDTPPPAK</sequence>